<dbReference type="EMBL" id="JAMXLY010000040">
    <property type="protein sequence ID" value="MCO6026143.1"/>
    <property type="molecule type" value="Genomic_DNA"/>
</dbReference>
<dbReference type="InterPro" id="IPR007627">
    <property type="entry name" value="RNA_pol_sigma70_r2"/>
</dbReference>
<dbReference type="SUPFAM" id="SSF88659">
    <property type="entry name" value="Sigma3 and sigma4 domains of RNA polymerase sigma factors"/>
    <property type="match status" value="1"/>
</dbReference>
<sequence length="176" mass="20821">MIKKEPKQEDIDEIFRLYYRPLCMYATSLLKGTNNVEDIVMECFIHLWDKLKTNAPILNTKSYLFISVRNACYDAHKRISSTPSFVDIENAKDTVDINDEEENSEWAAQLWTAIDTLPNRCREIFLMSKREQKTYEEIAKELHLSVKTVETQISKAYRILRGEIRKIYLFFFSLFS</sequence>
<evidence type="ECO:0000256" key="1">
    <source>
        <dbReference type="ARBA" id="ARBA00010641"/>
    </source>
</evidence>
<evidence type="ECO:0000256" key="2">
    <source>
        <dbReference type="ARBA" id="ARBA00023015"/>
    </source>
</evidence>
<dbReference type="InterPro" id="IPR014284">
    <property type="entry name" value="RNA_pol_sigma-70_dom"/>
</dbReference>
<dbReference type="RefSeq" id="WP_252761500.1">
    <property type="nucleotide sequence ID" value="NZ_JAMXLY010000040.1"/>
</dbReference>
<dbReference type="Gene3D" id="1.10.1740.10">
    <property type="match status" value="1"/>
</dbReference>
<name>A0ABT1C0K4_9BACT</name>
<organism evidence="7 8">
    <name type="scientific">Segatella cerevisiae</name>
    <dbReference type="NCBI Taxonomy" id="2053716"/>
    <lineage>
        <taxon>Bacteria</taxon>
        <taxon>Pseudomonadati</taxon>
        <taxon>Bacteroidota</taxon>
        <taxon>Bacteroidia</taxon>
        <taxon>Bacteroidales</taxon>
        <taxon>Prevotellaceae</taxon>
        <taxon>Segatella</taxon>
    </lineage>
</organism>
<evidence type="ECO:0000313" key="8">
    <source>
        <dbReference type="Proteomes" id="UP001204015"/>
    </source>
</evidence>
<dbReference type="Proteomes" id="UP001204015">
    <property type="component" value="Unassembled WGS sequence"/>
</dbReference>
<dbReference type="PANTHER" id="PTHR43133:SF46">
    <property type="entry name" value="RNA POLYMERASE SIGMA-70 FACTOR ECF SUBFAMILY"/>
    <property type="match status" value="1"/>
</dbReference>
<dbReference type="PANTHER" id="PTHR43133">
    <property type="entry name" value="RNA POLYMERASE ECF-TYPE SIGMA FACTO"/>
    <property type="match status" value="1"/>
</dbReference>
<dbReference type="Pfam" id="PF08281">
    <property type="entry name" value="Sigma70_r4_2"/>
    <property type="match status" value="1"/>
</dbReference>
<dbReference type="NCBIfam" id="TIGR02937">
    <property type="entry name" value="sigma70-ECF"/>
    <property type="match status" value="1"/>
</dbReference>
<feature type="domain" description="RNA polymerase sigma-70 region 2" evidence="5">
    <location>
        <begin position="15"/>
        <end position="78"/>
    </location>
</feature>
<dbReference type="InterPro" id="IPR039425">
    <property type="entry name" value="RNA_pol_sigma-70-like"/>
</dbReference>
<evidence type="ECO:0000259" key="6">
    <source>
        <dbReference type="Pfam" id="PF08281"/>
    </source>
</evidence>
<accession>A0ABT1C0K4</accession>
<dbReference type="CDD" id="cd06171">
    <property type="entry name" value="Sigma70_r4"/>
    <property type="match status" value="1"/>
</dbReference>
<evidence type="ECO:0000256" key="4">
    <source>
        <dbReference type="ARBA" id="ARBA00023163"/>
    </source>
</evidence>
<dbReference type="InterPro" id="IPR036388">
    <property type="entry name" value="WH-like_DNA-bd_sf"/>
</dbReference>
<dbReference type="InterPro" id="IPR013249">
    <property type="entry name" value="RNA_pol_sigma70_r4_t2"/>
</dbReference>
<comment type="caution">
    <text evidence="7">The sequence shown here is derived from an EMBL/GenBank/DDBJ whole genome shotgun (WGS) entry which is preliminary data.</text>
</comment>
<dbReference type="InterPro" id="IPR013325">
    <property type="entry name" value="RNA_pol_sigma_r2"/>
</dbReference>
<dbReference type="Pfam" id="PF04542">
    <property type="entry name" value="Sigma70_r2"/>
    <property type="match status" value="1"/>
</dbReference>
<evidence type="ECO:0000259" key="5">
    <source>
        <dbReference type="Pfam" id="PF04542"/>
    </source>
</evidence>
<keyword evidence="8" id="KW-1185">Reference proteome</keyword>
<dbReference type="Gene3D" id="1.10.10.10">
    <property type="entry name" value="Winged helix-like DNA-binding domain superfamily/Winged helix DNA-binding domain"/>
    <property type="match status" value="1"/>
</dbReference>
<reference evidence="7 8" key="1">
    <citation type="submission" date="2022-06" db="EMBL/GenBank/DDBJ databases">
        <title>A taxonomic note on the genus Prevotella: Description of four novel genera and emended description of the genera Hallella and Xylanibacter.</title>
        <authorList>
            <person name="Hitch T.C.A."/>
        </authorList>
    </citation>
    <scope>NUCLEOTIDE SEQUENCE [LARGE SCALE GENOMIC DNA]</scope>
    <source>
        <strain evidence="7 8">DSM 100619</strain>
    </source>
</reference>
<gene>
    <name evidence="7" type="ORF">NG821_09875</name>
</gene>
<feature type="domain" description="RNA polymerase sigma factor 70 region 4 type 2" evidence="6">
    <location>
        <begin position="109"/>
        <end position="158"/>
    </location>
</feature>
<keyword evidence="3" id="KW-0731">Sigma factor</keyword>
<proteinExistence type="inferred from homology"/>
<evidence type="ECO:0000256" key="3">
    <source>
        <dbReference type="ARBA" id="ARBA00023082"/>
    </source>
</evidence>
<keyword evidence="4" id="KW-0804">Transcription</keyword>
<evidence type="ECO:0000313" key="7">
    <source>
        <dbReference type="EMBL" id="MCO6026143.1"/>
    </source>
</evidence>
<dbReference type="InterPro" id="IPR014327">
    <property type="entry name" value="RNA_pol_sigma70_bacteroid"/>
</dbReference>
<dbReference type="InterPro" id="IPR013324">
    <property type="entry name" value="RNA_pol_sigma_r3/r4-like"/>
</dbReference>
<comment type="similarity">
    <text evidence="1">Belongs to the sigma-70 factor family. ECF subfamily.</text>
</comment>
<protein>
    <submittedName>
        <fullName evidence="7">RNA polymerase sigma-70 factor</fullName>
    </submittedName>
</protein>
<dbReference type="SUPFAM" id="SSF88946">
    <property type="entry name" value="Sigma2 domain of RNA polymerase sigma factors"/>
    <property type="match status" value="1"/>
</dbReference>
<dbReference type="NCBIfam" id="TIGR02985">
    <property type="entry name" value="Sig70_bacteroi1"/>
    <property type="match status" value="1"/>
</dbReference>
<keyword evidence="2" id="KW-0805">Transcription regulation</keyword>